<organism evidence="2 3">
    <name type="scientific">Gossypium arboreum</name>
    <name type="common">Tree cotton</name>
    <name type="synonym">Gossypium nanking</name>
    <dbReference type="NCBI Taxonomy" id="29729"/>
    <lineage>
        <taxon>Eukaryota</taxon>
        <taxon>Viridiplantae</taxon>
        <taxon>Streptophyta</taxon>
        <taxon>Embryophyta</taxon>
        <taxon>Tracheophyta</taxon>
        <taxon>Spermatophyta</taxon>
        <taxon>Magnoliopsida</taxon>
        <taxon>eudicotyledons</taxon>
        <taxon>Gunneridae</taxon>
        <taxon>Pentapetalae</taxon>
        <taxon>rosids</taxon>
        <taxon>malvids</taxon>
        <taxon>Malvales</taxon>
        <taxon>Malvaceae</taxon>
        <taxon>Malvoideae</taxon>
        <taxon>Gossypium</taxon>
    </lineage>
</organism>
<dbReference type="Pfam" id="PF14111">
    <property type="entry name" value="DUF4283"/>
    <property type="match status" value="1"/>
</dbReference>
<sequence>MDIENGYFLAKFQNKEDYEKVLSHGPWVMYGQYLTMQPWTIDFSSLQLYPSIVITWIRLSSLSGYMYKRRIIEEIEDMVGKVVKLDYNTNSRTKGRFAHMAVGPYFTWHRGGIFERLDRALSNDPWVKAFPNSMVTYLLKINSDHKPLLLSSRPVISSNKGRPFGFFGWVN</sequence>
<dbReference type="EMBL" id="JARKNE010000003">
    <property type="protein sequence ID" value="KAK5839595.1"/>
    <property type="molecule type" value="Genomic_DNA"/>
</dbReference>
<reference evidence="2 3" key="1">
    <citation type="submission" date="2023-03" db="EMBL/GenBank/DDBJ databases">
        <title>WGS of Gossypium arboreum.</title>
        <authorList>
            <person name="Yu D."/>
        </authorList>
    </citation>
    <scope>NUCLEOTIDE SEQUENCE [LARGE SCALE GENOMIC DNA]</scope>
    <source>
        <tissue evidence="2">Leaf</tissue>
    </source>
</reference>
<evidence type="ECO:0000313" key="3">
    <source>
        <dbReference type="Proteomes" id="UP001358586"/>
    </source>
</evidence>
<dbReference type="InterPro" id="IPR036691">
    <property type="entry name" value="Endo/exonu/phosph_ase_sf"/>
</dbReference>
<dbReference type="InterPro" id="IPR025558">
    <property type="entry name" value="DUF4283"/>
</dbReference>
<protein>
    <recommendedName>
        <fullName evidence="1">DUF4283 domain-containing protein</fullName>
    </recommendedName>
</protein>
<dbReference type="InterPro" id="IPR040256">
    <property type="entry name" value="At4g02000-like"/>
</dbReference>
<dbReference type="Proteomes" id="UP001358586">
    <property type="component" value="Chromosome 3"/>
</dbReference>
<dbReference type="PANTHER" id="PTHR31286:SF173">
    <property type="entry name" value="DUF4283 DOMAIN-CONTAINING PROTEIN"/>
    <property type="match status" value="1"/>
</dbReference>
<dbReference type="SUPFAM" id="SSF56219">
    <property type="entry name" value="DNase I-like"/>
    <property type="match status" value="1"/>
</dbReference>
<dbReference type="PANTHER" id="PTHR31286">
    <property type="entry name" value="GLYCINE-RICH CELL WALL STRUCTURAL PROTEIN 1.8-LIKE"/>
    <property type="match status" value="1"/>
</dbReference>
<evidence type="ECO:0000259" key="1">
    <source>
        <dbReference type="Pfam" id="PF14111"/>
    </source>
</evidence>
<name>A0ABR0QJU1_GOSAR</name>
<comment type="caution">
    <text evidence="2">The sequence shown here is derived from an EMBL/GenBank/DDBJ whole genome shotgun (WGS) entry which is preliminary data.</text>
</comment>
<keyword evidence="3" id="KW-1185">Reference proteome</keyword>
<accession>A0ABR0QJU1</accession>
<proteinExistence type="predicted"/>
<gene>
    <name evidence="2" type="ORF">PVK06_008403</name>
</gene>
<evidence type="ECO:0000313" key="2">
    <source>
        <dbReference type="EMBL" id="KAK5839595.1"/>
    </source>
</evidence>
<feature type="domain" description="DUF4283" evidence="1">
    <location>
        <begin position="2"/>
        <end position="44"/>
    </location>
</feature>